<dbReference type="Proteomes" id="UP001595632">
    <property type="component" value="Unassembled WGS sequence"/>
</dbReference>
<comment type="caution">
    <text evidence="2">The sequence shown here is derived from an EMBL/GenBank/DDBJ whole genome shotgun (WGS) entry which is preliminary data.</text>
</comment>
<feature type="signal peptide" evidence="1">
    <location>
        <begin position="1"/>
        <end position="24"/>
    </location>
</feature>
<gene>
    <name evidence="2" type="ORF">ACFOGP_10425</name>
</gene>
<sequence>MNLRRANQLLNALVLFAVMFFASAPDATLAHEDDHTPADAAVLHDLHNASSRSAGKEPAGHCHPGLDCFTAAVFVLSVDITTSVVVTTAKYHTPFQIVEDVCLEAVLPPPRLLF</sequence>
<protein>
    <submittedName>
        <fullName evidence="2">Uncharacterized protein</fullName>
    </submittedName>
</protein>
<evidence type="ECO:0000313" key="3">
    <source>
        <dbReference type="Proteomes" id="UP001595632"/>
    </source>
</evidence>
<organism evidence="2 3">
    <name type="scientific">Psychromarinibacter halotolerans</name>
    <dbReference type="NCBI Taxonomy" id="1775175"/>
    <lineage>
        <taxon>Bacteria</taxon>
        <taxon>Pseudomonadati</taxon>
        <taxon>Pseudomonadota</taxon>
        <taxon>Alphaproteobacteria</taxon>
        <taxon>Rhodobacterales</taxon>
        <taxon>Paracoccaceae</taxon>
        <taxon>Psychromarinibacter</taxon>
    </lineage>
</organism>
<accession>A0ABV7GVK4</accession>
<evidence type="ECO:0000313" key="2">
    <source>
        <dbReference type="EMBL" id="MFC3143127.1"/>
    </source>
</evidence>
<keyword evidence="3" id="KW-1185">Reference proteome</keyword>
<proteinExistence type="predicted"/>
<feature type="chain" id="PRO_5046909588" evidence="1">
    <location>
        <begin position="25"/>
        <end position="114"/>
    </location>
</feature>
<dbReference type="EMBL" id="JBHRTB010000010">
    <property type="protein sequence ID" value="MFC3143127.1"/>
    <property type="molecule type" value="Genomic_DNA"/>
</dbReference>
<evidence type="ECO:0000256" key="1">
    <source>
        <dbReference type="SAM" id="SignalP"/>
    </source>
</evidence>
<name>A0ABV7GVK4_9RHOB</name>
<keyword evidence="1" id="KW-0732">Signal</keyword>
<dbReference type="RefSeq" id="WP_275633104.1">
    <property type="nucleotide sequence ID" value="NZ_JARGYD010000004.1"/>
</dbReference>
<reference evidence="3" key="1">
    <citation type="journal article" date="2019" name="Int. J. Syst. Evol. Microbiol.">
        <title>The Global Catalogue of Microorganisms (GCM) 10K type strain sequencing project: providing services to taxonomists for standard genome sequencing and annotation.</title>
        <authorList>
            <consortium name="The Broad Institute Genomics Platform"/>
            <consortium name="The Broad Institute Genome Sequencing Center for Infectious Disease"/>
            <person name="Wu L."/>
            <person name="Ma J."/>
        </authorList>
    </citation>
    <scope>NUCLEOTIDE SEQUENCE [LARGE SCALE GENOMIC DNA]</scope>
    <source>
        <strain evidence="3">KCTC 52366</strain>
    </source>
</reference>